<dbReference type="STRING" id="205917.A0A4Y9XVC2"/>
<feature type="region of interest" description="Disordered" evidence="1">
    <location>
        <begin position="283"/>
        <end position="334"/>
    </location>
</feature>
<organism evidence="2 3">
    <name type="scientific">Dentipellis fragilis</name>
    <dbReference type="NCBI Taxonomy" id="205917"/>
    <lineage>
        <taxon>Eukaryota</taxon>
        <taxon>Fungi</taxon>
        <taxon>Dikarya</taxon>
        <taxon>Basidiomycota</taxon>
        <taxon>Agaricomycotina</taxon>
        <taxon>Agaricomycetes</taxon>
        <taxon>Russulales</taxon>
        <taxon>Hericiaceae</taxon>
        <taxon>Dentipellis</taxon>
    </lineage>
</organism>
<evidence type="ECO:0000313" key="2">
    <source>
        <dbReference type="EMBL" id="TFY53698.1"/>
    </source>
</evidence>
<comment type="caution">
    <text evidence="2">The sequence shown here is derived from an EMBL/GenBank/DDBJ whole genome shotgun (WGS) entry which is preliminary data.</text>
</comment>
<feature type="region of interest" description="Disordered" evidence="1">
    <location>
        <begin position="1"/>
        <end position="70"/>
    </location>
</feature>
<feature type="compositionally biased region" description="Low complexity" evidence="1">
    <location>
        <begin position="1"/>
        <end position="13"/>
    </location>
</feature>
<sequence length="344" mass="36592">MASSSASSPAPASTPVHSHPLLADEQPSRSRRSRGGTKHDRGATISSPGSSSSAPAQTPRPTPRSSPNYFALKAQLQQGPIAGAGAANWDGSVRGYGRHAPPLSLPATWDGAHRPPPPFVVGSSKDVLAPQPSIVTDDVGLSPEATARILATRWHECSDEAIQETIASLSASDSPAVAAGHPYHAALRVLSSATHNLTRIRMELEEARRALVEREVARRQRAEELMKELMPSELEVARRVIQSLFTDDDEGGHRIQRKQSHISLTETLSEAIEDDGLLARTEELRESSTPMASKITITPPADEDSAASVSEADDAQSVAPSSSSPEGPQFGYTGECEIRAVICQ</sequence>
<dbReference type="EMBL" id="SEOQ01001116">
    <property type="protein sequence ID" value="TFY53698.1"/>
    <property type="molecule type" value="Genomic_DNA"/>
</dbReference>
<feature type="compositionally biased region" description="Low complexity" evidence="1">
    <location>
        <begin position="306"/>
        <end position="319"/>
    </location>
</feature>
<name>A0A4Y9XVC2_9AGAM</name>
<dbReference type="OrthoDB" id="3071145at2759"/>
<keyword evidence="3" id="KW-1185">Reference proteome</keyword>
<evidence type="ECO:0000313" key="3">
    <source>
        <dbReference type="Proteomes" id="UP000298327"/>
    </source>
</evidence>
<protein>
    <submittedName>
        <fullName evidence="2">Uncharacterized protein</fullName>
    </submittedName>
</protein>
<evidence type="ECO:0000256" key="1">
    <source>
        <dbReference type="SAM" id="MobiDB-lite"/>
    </source>
</evidence>
<feature type="compositionally biased region" description="Low complexity" evidence="1">
    <location>
        <begin position="46"/>
        <end position="56"/>
    </location>
</feature>
<reference evidence="2 3" key="1">
    <citation type="submission" date="2019-02" db="EMBL/GenBank/DDBJ databases">
        <title>Genome sequencing of the rare red list fungi Dentipellis fragilis.</title>
        <authorList>
            <person name="Buettner E."/>
            <person name="Kellner H."/>
        </authorList>
    </citation>
    <scope>NUCLEOTIDE SEQUENCE [LARGE SCALE GENOMIC DNA]</scope>
    <source>
        <strain evidence="2 3">DSM 105465</strain>
    </source>
</reference>
<accession>A0A4Y9XVC2</accession>
<dbReference type="AlphaFoldDB" id="A0A4Y9XVC2"/>
<dbReference type="Proteomes" id="UP000298327">
    <property type="component" value="Unassembled WGS sequence"/>
</dbReference>
<gene>
    <name evidence="2" type="ORF">EVG20_g10002</name>
</gene>
<proteinExistence type="predicted"/>